<dbReference type="AlphaFoldDB" id="A0AAE7B9B6"/>
<dbReference type="KEGG" id="avp:AVENP_1945"/>
<name>A0AAE7B9B6_9BACT</name>
<proteinExistence type="predicted"/>
<reference evidence="1 2" key="1">
    <citation type="submission" date="2020-05" db="EMBL/GenBank/DDBJ databases">
        <title>Complete genome sequencing of Campylobacter and Arcobacter type strains.</title>
        <authorList>
            <person name="Miller W.G."/>
            <person name="Yee E."/>
        </authorList>
    </citation>
    <scope>NUCLEOTIDE SEQUENCE [LARGE SCALE GENOMIC DNA]</scope>
    <source>
        <strain evidence="1 2">LMG 26156</strain>
    </source>
</reference>
<protein>
    <submittedName>
        <fullName evidence="1">Uncharacterized protein</fullName>
    </submittedName>
</protein>
<sequence length="374" mass="44294">MNLSEEKINEVFNLAIYLQLMGVLVPNSDIEKIKDVVFSTHEFLKVSSKEEIALKLPQMEMILHQMTENFIKRFPLKKTIDEIAFNWNKLFKEGNDPFTYGITFGWLEKQMDCSKLYNYNYVPYHFNIGLYCHSGFGSVEETFLLQDAFSTLIKTNYNYNILERYKNILNDKNKEIDKVIYTKISDLKFEICSCSRLTIISFYSFIECFVNSIGFSYLERNIEVLEDIEVDILKGLKKNSYLSLKSKIEKYQKVIRKDKTIKIITSDKHQIKEPFLSFFNKYEEIRNASVHYSPSKEAIWMKPKDWVKNANEFAKLSIQVGLEFWKICYEELDSPDYLGRFEFDRLYKVSEDRLNSVNQIEIEISEAMNNKLEK</sequence>
<organism evidence="1 2">
    <name type="scientific">Arcobacter venerupis</name>
    <dbReference type="NCBI Taxonomy" id="1054033"/>
    <lineage>
        <taxon>Bacteria</taxon>
        <taxon>Pseudomonadati</taxon>
        <taxon>Campylobacterota</taxon>
        <taxon>Epsilonproteobacteria</taxon>
        <taxon>Campylobacterales</taxon>
        <taxon>Arcobacteraceae</taxon>
        <taxon>Arcobacter</taxon>
    </lineage>
</organism>
<keyword evidence="2" id="KW-1185">Reference proteome</keyword>
<dbReference type="RefSeq" id="WP_128357950.1">
    <property type="nucleotide sequence ID" value="NZ_CP053840.1"/>
</dbReference>
<evidence type="ECO:0000313" key="2">
    <source>
        <dbReference type="Proteomes" id="UP000503482"/>
    </source>
</evidence>
<evidence type="ECO:0000313" key="1">
    <source>
        <dbReference type="EMBL" id="QKF67486.1"/>
    </source>
</evidence>
<dbReference type="Proteomes" id="UP000503482">
    <property type="component" value="Chromosome"/>
</dbReference>
<accession>A0AAE7B9B6</accession>
<gene>
    <name evidence="1" type="ORF">AVENP_1945</name>
</gene>
<dbReference type="EMBL" id="CP053840">
    <property type="protein sequence ID" value="QKF67486.1"/>
    <property type="molecule type" value="Genomic_DNA"/>
</dbReference>